<accession>A0A6J5P102</accession>
<sequence length="140" mass="14581">MATSVYLSNPKVTINAVDLQDQCTSATVNYVLEQLETTAFGDTARKFGASTVTSLQNNTIEVELYQSYAATETEATIYGLVGIQTTIIVAPATGAASATNPTYTLTGCYLESHTPINASLGELSTVTLSFAGGTLVKAVA</sequence>
<proteinExistence type="predicted"/>
<evidence type="ECO:0000313" key="1">
    <source>
        <dbReference type="EMBL" id="CAB4163031.1"/>
    </source>
</evidence>
<protein>
    <submittedName>
        <fullName evidence="1">Uncharacterized protein</fullName>
    </submittedName>
</protein>
<organism evidence="1">
    <name type="scientific">uncultured Caudovirales phage</name>
    <dbReference type="NCBI Taxonomy" id="2100421"/>
    <lineage>
        <taxon>Viruses</taxon>
        <taxon>Duplodnaviria</taxon>
        <taxon>Heunggongvirae</taxon>
        <taxon>Uroviricota</taxon>
        <taxon>Caudoviricetes</taxon>
        <taxon>Peduoviridae</taxon>
        <taxon>Maltschvirus</taxon>
        <taxon>Maltschvirus maltsch</taxon>
    </lineage>
</organism>
<reference evidence="1" key="1">
    <citation type="submission" date="2020-04" db="EMBL/GenBank/DDBJ databases">
        <authorList>
            <person name="Chiriac C."/>
            <person name="Salcher M."/>
            <person name="Ghai R."/>
            <person name="Kavagutti S V."/>
        </authorList>
    </citation>
    <scope>NUCLEOTIDE SEQUENCE</scope>
</reference>
<name>A0A6J5P102_9CAUD</name>
<gene>
    <name evidence="1" type="ORF">UFOVP795_7</name>
</gene>
<dbReference type="EMBL" id="LR796739">
    <property type="protein sequence ID" value="CAB4163031.1"/>
    <property type="molecule type" value="Genomic_DNA"/>
</dbReference>